<dbReference type="AlphaFoldDB" id="A0A2P2Q0G7"/>
<name>A0A2P2Q0G7_RHIMU</name>
<organism evidence="1">
    <name type="scientific">Rhizophora mucronata</name>
    <name type="common">Asiatic mangrove</name>
    <dbReference type="NCBI Taxonomy" id="61149"/>
    <lineage>
        <taxon>Eukaryota</taxon>
        <taxon>Viridiplantae</taxon>
        <taxon>Streptophyta</taxon>
        <taxon>Embryophyta</taxon>
        <taxon>Tracheophyta</taxon>
        <taxon>Spermatophyta</taxon>
        <taxon>Magnoliopsida</taxon>
        <taxon>eudicotyledons</taxon>
        <taxon>Gunneridae</taxon>
        <taxon>Pentapetalae</taxon>
        <taxon>rosids</taxon>
        <taxon>fabids</taxon>
        <taxon>Malpighiales</taxon>
        <taxon>Rhizophoraceae</taxon>
        <taxon>Rhizophora</taxon>
    </lineage>
</organism>
<sequence length="31" mass="3696">MGRRQHCSYDRTPYSKPCHSLCRVISLKLFL</sequence>
<protein>
    <submittedName>
        <fullName evidence="1">Uncharacterized protein</fullName>
    </submittedName>
</protein>
<proteinExistence type="predicted"/>
<evidence type="ECO:0000313" key="1">
    <source>
        <dbReference type="EMBL" id="MBX60433.1"/>
    </source>
</evidence>
<accession>A0A2P2Q0G7</accession>
<dbReference type="EMBL" id="GGEC01079949">
    <property type="protein sequence ID" value="MBX60433.1"/>
    <property type="molecule type" value="Transcribed_RNA"/>
</dbReference>
<reference evidence="1" key="1">
    <citation type="submission" date="2018-02" db="EMBL/GenBank/DDBJ databases">
        <title>Rhizophora mucronata_Transcriptome.</title>
        <authorList>
            <person name="Meera S.P."/>
            <person name="Sreeshan A."/>
            <person name="Augustine A."/>
        </authorList>
    </citation>
    <scope>NUCLEOTIDE SEQUENCE</scope>
    <source>
        <tissue evidence="1">Leaf</tissue>
    </source>
</reference>